<gene>
    <name evidence="2" type="ORF">COL8621_00130</name>
</gene>
<feature type="transmembrane region" description="Helical" evidence="1">
    <location>
        <begin position="101"/>
        <end position="120"/>
    </location>
</feature>
<name>A0A238JJE8_9RHOB</name>
<evidence type="ECO:0000313" key="3">
    <source>
        <dbReference type="Proteomes" id="UP000202922"/>
    </source>
</evidence>
<evidence type="ECO:0000313" key="2">
    <source>
        <dbReference type="EMBL" id="SMX30808.1"/>
    </source>
</evidence>
<dbReference type="AlphaFoldDB" id="A0A238JJE8"/>
<dbReference type="Proteomes" id="UP000202922">
    <property type="component" value="Unassembled WGS sequence"/>
</dbReference>
<dbReference type="EMBL" id="FXYE01000001">
    <property type="protein sequence ID" value="SMX30808.1"/>
    <property type="molecule type" value="Genomic_DNA"/>
</dbReference>
<feature type="transmembrane region" description="Helical" evidence="1">
    <location>
        <begin position="132"/>
        <end position="148"/>
    </location>
</feature>
<evidence type="ECO:0000256" key="1">
    <source>
        <dbReference type="SAM" id="Phobius"/>
    </source>
</evidence>
<keyword evidence="1" id="KW-1133">Transmembrane helix</keyword>
<reference evidence="3" key="1">
    <citation type="submission" date="2017-05" db="EMBL/GenBank/DDBJ databases">
        <authorList>
            <person name="Rodrigo-Torres L."/>
            <person name="Arahal R. D."/>
            <person name="Lucena T."/>
        </authorList>
    </citation>
    <scope>NUCLEOTIDE SEQUENCE [LARGE SCALE GENOMIC DNA]</scope>
    <source>
        <strain evidence="3">CECT 8621</strain>
    </source>
</reference>
<feature type="transmembrane region" description="Helical" evidence="1">
    <location>
        <begin position="47"/>
        <end position="68"/>
    </location>
</feature>
<dbReference type="Pfam" id="PF11911">
    <property type="entry name" value="DUF3429"/>
    <property type="match status" value="1"/>
</dbReference>
<keyword evidence="1" id="KW-0472">Membrane</keyword>
<proteinExistence type="predicted"/>
<dbReference type="OrthoDB" id="5297436at2"/>
<dbReference type="InterPro" id="IPR021836">
    <property type="entry name" value="DUF3429"/>
</dbReference>
<dbReference type="RefSeq" id="WP_093965273.1">
    <property type="nucleotide sequence ID" value="NZ_FXYE01000001.1"/>
</dbReference>
<sequence length="149" mass="15943">MTQIPRTALWLGVAGLVPFVWGTVTLMSESAAGFGVAQFGPRYIGPYVQIFYGTVILSFMSGVLWGFAAKADEPVASLGYVLSVVPAIWAFFFVGGGPTSAIIYLIAGFLGLLGIDWLFWSRGLAPRWWLPLRAGLTGVVVLSLALSLL</sequence>
<protein>
    <recommendedName>
        <fullName evidence="4">DUF3429 domain-containing protein</fullName>
    </recommendedName>
</protein>
<feature type="transmembrane region" description="Helical" evidence="1">
    <location>
        <begin position="7"/>
        <end position="27"/>
    </location>
</feature>
<dbReference type="PANTHER" id="PTHR15887">
    <property type="entry name" value="TRANSMEMBRANE PROTEIN 69"/>
    <property type="match status" value="1"/>
</dbReference>
<dbReference type="PANTHER" id="PTHR15887:SF1">
    <property type="entry name" value="TRANSMEMBRANE PROTEIN 69"/>
    <property type="match status" value="1"/>
</dbReference>
<evidence type="ECO:0008006" key="4">
    <source>
        <dbReference type="Google" id="ProtNLM"/>
    </source>
</evidence>
<feature type="transmembrane region" description="Helical" evidence="1">
    <location>
        <begin position="75"/>
        <end position="95"/>
    </location>
</feature>
<keyword evidence="3" id="KW-1185">Reference proteome</keyword>
<accession>A0A238JJE8</accession>
<keyword evidence="1" id="KW-0812">Transmembrane</keyword>
<organism evidence="2 3">
    <name type="scientific">Actibacterium lipolyticum</name>
    <dbReference type="NCBI Taxonomy" id="1524263"/>
    <lineage>
        <taxon>Bacteria</taxon>
        <taxon>Pseudomonadati</taxon>
        <taxon>Pseudomonadota</taxon>
        <taxon>Alphaproteobacteria</taxon>
        <taxon>Rhodobacterales</taxon>
        <taxon>Roseobacteraceae</taxon>
        <taxon>Actibacterium</taxon>
    </lineage>
</organism>